<dbReference type="EMBL" id="KB526469">
    <property type="protein sequence ID" value="EMP36109.1"/>
    <property type="molecule type" value="Genomic_DNA"/>
</dbReference>
<sequence length="53" mass="5787">MEGPRLPIAAQTALIMAQLLLFSLRGLATRADQKLGLGSLFIETLVTKFMLQV</sequence>
<name>M7BFX7_CHEMY</name>
<keyword evidence="2" id="KW-1185">Reference proteome</keyword>
<dbReference type="AlphaFoldDB" id="M7BFX7"/>
<proteinExistence type="predicted"/>
<evidence type="ECO:0000313" key="2">
    <source>
        <dbReference type="Proteomes" id="UP000031443"/>
    </source>
</evidence>
<reference evidence="2" key="1">
    <citation type="journal article" date="2013" name="Nat. Genet.">
        <title>The draft genomes of soft-shell turtle and green sea turtle yield insights into the development and evolution of the turtle-specific body plan.</title>
        <authorList>
            <person name="Wang Z."/>
            <person name="Pascual-Anaya J."/>
            <person name="Zadissa A."/>
            <person name="Li W."/>
            <person name="Niimura Y."/>
            <person name="Huang Z."/>
            <person name="Li C."/>
            <person name="White S."/>
            <person name="Xiong Z."/>
            <person name="Fang D."/>
            <person name="Wang B."/>
            <person name="Ming Y."/>
            <person name="Chen Y."/>
            <person name="Zheng Y."/>
            <person name="Kuraku S."/>
            <person name="Pignatelli M."/>
            <person name="Herrero J."/>
            <person name="Beal K."/>
            <person name="Nozawa M."/>
            <person name="Li Q."/>
            <person name="Wang J."/>
            <person name="Zhang H."/>
            <person name="Yu L."/>
            <person name="Shigenobu S."/>
            <person name="Wang J."/>
            <person name="Liu J."/>
            <person name="Flicek P."/>
            <person name="Searle S."/>
            <person name="Wang J."/>
            <person name="Kuratani S."/>
            <person name="Yin Y."/>
            <person name="Aken B."/>
            <person name="Zhang G."/>
            <person name="Irie N."/>
        </authorList>
    </citation>
    <scope>NUCLEOTIDE SEQUENCE [LARGE SCALE GENOMIC DNA]</scope>
</reference>
<accession>M7BFX7</accession>
<dbReference type="Proteomes" id="UP000031443">
    <property type="component" value="Unassembled WGS sequence"/>
</dbReference>
<evidence type="ECO:0000313" key="1">
    <source>
        <dbReference type="EMBL" id="EMP36109.1"/>
    </source>
</evidence>
<gene>
    <name evidence="1" type="ORF">UY3_06720</name>
</gene>
<organism evidence="1 2">
    <name type="scientific">Chelonia mydas</name>
    <name type="common">Green sea-turtle</name>
    <name type="synonym">Chelonia agassizi</name>
    <dbReference type="NCBI Taxonomy" id="8469"/>
    <lineage>
        <taxon>Eukaryota</taxon>
        <taxon>Metazoa</taxon>
        <taxon>Chordata</taxon>
        <taxon>Craniata</taxon>
        <taxon>Vertebrata</taxon>
        <taxon>Euteleostomi</taxon>
        <taxon>Archelosauria</taxon>
        <taxon>Testudinata</taxon>
        <taxon>Testudines</taxon>
        <taxon>Cryptodira</taxon>
        <taxon>Durocryptodira</taxon>
        <taxon>Americhelydia</taxon>
        <taxon>Chelonioidea</taxon>
        <taxon>Cheloniidae</taxon>
        <taxon>Chelonia</taxon>
    </lineage>
</organism>
<protein>
    <submittedName>
        <fullName evidence="1">Uncharacterized protein</fullName>
    </submittedName>
</protein>